<dbReference type="InterPro" id="IPR013325">
    <property type="entry name" value="RNA_pol_sigma_r2"/>
</dbReference>
<dbReference type="OrthoDB" id="4184921at2"/>
<evidence type="ECO:0000256" key="1">
    <source>
        <dbReference type="ARBA" id="ARBA00010641"/>
    </source>
</evidence>
<dbReference type="PANTHER" id="PTHR43133:SF25">
    <property type="entry name" value="RNA POLYMERASE SIGMA FACTOR RFAY-RELATED"/>
    <property type="match status" value="1"/>
</dbReference>
<dbReference type="InterPro" id="IPR014284">
    <property type="entry name" value="RNA_pol_sigma-70_dom"/>
</dbReference>
<reference evidence="7 8" key="1">
    <citation type="submission" date="2019-03" db="EMBL/GenBank/DDBJ databases">
        <title>Draft genome sequences of novel Actinobacteria.</title>
        <authorList>
            <person name="Sahin N."/>
            <person name="Ay H."/>
            <person name="Saygin H."/>
        </authorList>
    </citation>
    <scope>NUCLEOTIDE SEQUENCE [LARGE SCALE GENOMIC DNA]</scope>
    <source>
        <strain evidence="7 8">H3C3</strain>
    </source>
</reference>
<dbReference type="Gene3D" id="1.10.1740.10">
    <property type="match status" value="1"/>
</dbReference>
<dbReference type="InterPro" id="IPR039425">
    <property type="entry name" value="RNA_pol_sigma-70-like"/>
</dbReference>
<dbReference type="Gene3D" id="1.10.10.10">
    <property type="entry name" value="Winged helix-like DNA-binding domain superfamily/Winged helix DNA-binding domain"/>
    <property type="match status" value="1"/>
</dbReference>
<dbReference type="InterPro" id="IPR036388">
    <property type="entry name" value="WH-like_DNA-bd_sf"/>
</dbReference>
<dbReference type="SUPFAM" id="SSF88659">
    <property type="entry name" value="Sigma3 and sigma4 domains of RNA polymerase sigma factors"/>
    <property type="match status" value="1"/>
</dbReference>
<feature type="domain" description="RNA polymerase sigma-70 region 2" evidence="5">
    <location>
        <begin position="11"/>
        <end position="77"/>
    </location>
</feature>
<keyword evidence="8" id="KW-1185">Reference proteome</keyword>
<evidence type="ECO:0000313" key="8">
    <source>
        <dbReference type="Proteomes" id="UP000294513"/>
    </source>
</evidence>
<comment type="similarity">
    <text evidence="1">Belongs to the sigma-70 factor family. ECF subfamily.</text>
</comment>
<evidence type="ECO:0000256" key="2">
    <source>
        <dbReference type="ARBA" id="ARBA00023015"/>
    </source>
</evidence>
<accession>A0A4R5C9V7</accession>
<dbReference type="PANTHER" id="PTHR43133">
    <property type="entry name" value="RNA POLYMERASE ECF-TYPE SIGMA FACTO"/>
    <property type="match status" value="1"/>
</dbReference>
<dbReference type="NCBIfam" id="TIGR02937">
    <property type="entry name" value="sigma70-ECF"/>
    <property type="match status" value="1"/>
</dbReference>
<dbReference type="Proteomes" id="UP000294513">
    <property type="component" value="Unassembled WGS sequence"/>
</dbReference>
<dbReference type="RefSeq" id="WP_131889548.1">
    <property type="nucleotide sequence ID" value="NZ_SMKU01000011.1"/>
</dbReference>
<organism evidence="7 8">
    <name type="scientific">Actinomadura rubrisoli</name>
    <dbReference type="NCBI Taxonomy" id="2530368"/>
    <lineage>
        <taxon>Bacteria</taxon>
        <taxon>Bacillati</taxon>
        <taxon>Actinomycetota</taxon>
        <taxon>Actinomycetes</taxon>
        <taxon>Streptosporangiales</taxon>
        <taxon>Thermomonosporaceae</taxon>
        <taxon>Actinomadura</taxon>
    </lineage>
</organism>
<sequence>MPEPDDGFAGLWDAHYGDVLGYAARRVDHETARDVAAETFLIAWRRRDEIPADHPFPWLLHVARNVLANEARGHRRRGRLWSRLRGDRRTAEPVADVAVGLAEGGRIAAALRRLSPRDREALQLVGWEELDTRDAAVVAGCSAKTFSVRLHRARKRLAAALADLDADLDAGERPMITTSLQRSPLS</sequence>
<dbReference type="InterPro" id="IPR007627">
    <property type="entry name" value="RNA_pol_sigma70_r2"/>
</dbReference>
<gene>
    <name evidence="7" type="ORF">E1298_04955</name>
</gene>
<name>A0A4R5C9V7_9ACTN</name>
<keyword evidence="2" id="KW-0805">Transcription regulation</keyword>
<evidence type="ECO:0000259" key="5">
    <source>
        <dbReference type="Pfam" id="PF04542"/>
    </source>
</evidence>
<evidence type="ECO:0000259" key="6">
    <source>
        <dbReference type="Pfam" id="PF08281"/>
    </source>
</evidence>
<dbReference type="Pfam" id="PF08281">
    <property type="entry name" value="Sigma70_r4_2"/>
    <property type="match status" value="1"/>
</dbReference>
<dbReference type="EMBL" id="SMKU01000011">
    <property type="protein sequence ID" value="TDD95456.1"/>
    <property type="molecule type" value="Genomic_DNA"/>
</dbReference>
<keyword evidence="4" id="KW-0804">Transcription</keyword>
<comment type="caution">
    <text evidence="7">The sequence shown here is derived from an EMBL/GenBank/DDBJ whole genome shotgun (WGS) entry which is preliminary data.</text>
</comment>
<evidence type="ECO:0000256" key="4">
    <source>
        <dbReference type="ARBA" id="ARBA00023163"/>
    </source>
</evidence>
<keyword evidence="3" id="KW-0731">Sigma factor</keyword>
<dbReference type="Pfam" id="PF04542">
    <property type="entry name" value="Sigma70_r2"/>
    <property type="match status" value="1"/>
</dbReference>
<dbReference type="InterPro" id="IPR013324">
    <property type="entry name" value="RNA_pol_sigma_r3/r4-like"/>
</dbReference>
<evidence type="ECO:0000313" key="7">
    <source>
        <dbReference type="EMBL" id="TDD95456.1"/>
    </source>
</evidence>
<dbReference type="GO" id="GO:0016987">
    <property type="term" value="F:sigma factor activity"/>
    <property type="evidence" value="ECO:0007669"/>
    <property type="project" value="UniProtKB-KW"/>
</dbReference>
<protein>
    <submittedName>
        <fullName evidence="7">Sigma-70 family RNA polymerase sigma factor</fullName>
    </submittedName>
</protein>
<dbReference type="SUPFAM" id="SSF88946">
    <property type="entry name" value="Sigma2 domain of RNA polymerase sigma factors"/>
    <property type="match status" value="1"/>
</dbReference>
<proteinExistence type="inferred from homology"/>
<dbReference type="GO" id="GO:0006352">
    <property type="term" value="P:DNA-templated transcription initiation"/>
    <property type="evidence" value="ECO:0007669"/>
    <property type="project" value="InterPro"/>
</dbReference>
<dbReference type="InterPro" id="IPR013249">
    <property type="entry name" value="RNA_pol_sigma70_r4_t2"/>
</dbReference>
<feature type="domain" description="RNA polymerase sigma factor 70 region 4 type 2" evidence="6">
    <location>
        <begin position="106"/>
        <end position="157"/>
    </location>
</feature>
<dbReference type="GO" id="GO:0003677">
    <property type="term" value="F:DNA binding"/>
    <property type="evidence" value="ECO:0007669"/>
    <property type="project" value="InterPro"/>
</dbReference>
<dbReference type="AlphaFoldDB" id="A0A4R5C9V7"/>
<evidence type="ECO:0000256" key="3">
    <source>
        <dbReference type="ARBA" id="ARBA00023082"/>
    </source>
</evidence>